<evidence type="ECO:0000313" key="4">
    <source>
        <dbReference type="WormBase" id="R09H3.2"/>
    </source>
</evidence>
<dbReference type="PaxDb" id="6239-R09H3.2"/>
<dbReference type="InParanoid" id="E7EM28"/>
<dbReference type="CTD" id="13219337"/>
<sequence length="39" mass="4576">MAKFQPRAETPQEITIEEAQKRDQPEIIAPIQRSRMQIP</sequence>
<evidence type="ECO:0000313" key="2">
    <source>
        <dbReference type="EMBL" id="CCD66897.1"/>
    </source>
</evidence>
<dbReference type="SMR" id="E7EM28"/>
<dbReference type="KEGG" id="cel:CELE_R09H3.2"/>
<proteinExistence type="predicted"/>
<feature type="region of interest" description="Disordered" evidence="1">
    <location>
        <begin position="1"/>
        <end position="39"/>
    </location>
</feature>
<keyword evidence="3" id="KW-1185">Reference proteome</keyword>
<accession>E7EM28</accession>
<evidence type="ECO:0000313" key="3">
    <source>
        <dbReference type="Proteomes" id="UP000001940"/>
    </source>
</evidence>
<dbReference type="WormBase" id="R09H3.2">
    <property type="protein sequence ID" value="CE07446"/>
    <property type="gene ID" value="WBGene00043469"/>
</dbReference>
<evidence type="ECO:0000256" key="1">
    <source>
        <dbReference type="SAM" id="MobiDB-lite"/>
    </source>
</evidence>
<organism evidence="2 3">
    <name type="scientific">Caenorhabditis elegans</name>
    <dbReference type="NCBI Taxonomy" id="6239"/>
    <lineage>
        <taxon>Eukaryota</taxon>
        <taxon>Metazoa</taxon>
        <taxon>Ecdysozoa</taxon>
        <taxon>Nematoda</taxon>
        <taxon>Chromadorea</taxon>
        <taxon>Rhabditida</taxon>
        <taxon>Rhabditina</taxon>
        <taxon>Rhabditomorpha</taxon>
        <taxon>Rhabditoidea</taxon>
        <taxon>Rhabditidae</taxon>
        <taxon>Peloderinae</taxon>
        <taxon>Caenorhabditis</taxon>
    </lineage>
</organism>
<reference evidence="2 3" key="1">
    <citation type="journal article" date="1998" name="Science">
        <title>Genome sequence of the nematode C. elegans: a platform for investigating biology.</title>
        <authorList>
            <consortium name="The C. elegans sequencing consortium"/>
            <person name="Sulson J.E."/>
            <person name="Waterston R."/>
        </authorList>
    </citation>
    <scope>NUCLEOTIDE SEQUENCE [LARGE SCALE GENOMIC DNA]</scope>
    <source>
        <strain evidence="2 3">Bristol N2</strain>
    </source>
</reference>
<dbReference type="STRING" id="6239.R09H3.2.1"/>
<name>E7EM28_CAEEL</name>
<dbReference type="RefSeq" id="NP_001256987.1">
    <property type="nucleotide sequence ID" value="NM_001270058.1"/>
</dbReference>
<dbReference type="HOGENOM" id="CLU_3320515_0_0_1"/>
<dbReference type="Proteomes" id="UP000001940">
    <property type="component" value="Chromosome X"/>
</dbReference>
<protein>
    <submittedName>
        <fullName evidence="2">Inner membrane protein</fullName>
    </submittedName>
</protein>
<dbReference type="EMBL" id="BX284606">
    <property type="protein sequence ID" value="CCD66897.1"/>
    <property type="molecule type" value="Genomic_DNA"/>
</dbReference>
<dbReference type="AGR" id="WB:WBGene00043469"/>
<dbReference type="AlphaFoldDB" id="E7EM28"/>
<gene>
    <name evidence="2" type="ORF">CELE_R09H3.2</name>
    <name evidence="2 4" type="ORF">R09H3.2</name>
</gene>
<dbReference type="GeneID" id="13219337"/>
<dbReference type="Bgee" id="WBGene00043469">
    <property type="expression patterns" value="Expressed in material anatomical entity"/>
</dbReference>